<dbReference type="AlphaFoldDB" id="A0A918EEU6"/>
<dbReference type="GO" id="GO:0005886">
    <property type="term" value="C:plasma membrane"/>
    <property type="evidence" value="ECO:0007669"/>
    <property type="project" value="UniProtKB-SubCell"/>
</dbReference>
<dbReference type="InterPro" id="IPR036259">
    <property type="entry name" value="MFS_trans_sf"/>
</dbReference>
<feature type="transmembrane region" description="Helical" evidence="5">
    <location>
        <begin position="197"/>
        <end position="218"/>
    </location>
</feature>
<evidence type="ECO:0000313" key="7">
    <source>
        <dbReference type="EMBL" id="GGP55484.1"/>
    </source>
</evidence>
<feature type="transmembrane region" description="Helical" evidence="5">
    <location>
        <begin position="238"/>
        <end position="259"/>
    </location>
</feature>
<evidence type="ECO:0000313" key="8">
    <source>
        <dbReference type="Proteomes" id="UP000639606"/>
    </source>
</evidence>
<protein>
    <submittedName>
        <fullName evidence="7">MFS transporter</fullName>
    </submittedName>
</protein>
<name>A0A918EEU6_9PSEU</name>
<dbReference type="PROSITE" id="PS50850">
    <property type="entry name" value="MFS"/>
    <property type="match status" value="1"/>
</dbReference>
<dbReference type="PANTHER" id="PTHR23514">
    <property type="entry name" value="BYPASS OF STOP CODON PROTEIN 6"/>
    <property type="match status" value="1"/>
</dbReference>
<dbReference type="CDD" id="cd17393">
    <property type="entry name" value="MFS_MosC_like"/>
    <property type="match status" value="1"/>
</dbReference>
<reference evidence="7" key="1">
    <citation type="journal article" date="2014" name="Int. J. Syst. Evol. Microbiol.">
        <title>Complete genome sequence of Corynebacterium casei LMG S-19264T (=DSM 44701T), isolated from a smear-ripened cheese.</title>
        <authorList>
            <consortium name="US DOE Joint Genome Institute (JGI-PGF)"/>
            <person name="Walter F."/>
            <person name="Albersmeier A."/>
            <person name="Kalinowski J."/>
            <person name="Ruckert C."/>
        </authorList>
    </citation>
    <scope>NUCLEOTIDE SEQUENCE</scope>
    <source>
        <strain evidence="7">JCM 3313</strain>
    </source>
</reference>
<feature type="transmembrane region" description="Helical" evidence="5">
    <location>
        <begin position="271"/>
        <end position="289"/>
    </location>
</feature>
<dbReference type="Gene3D" id="1.20.1250.20">
    <property type="entry name" value="MFS general substrate transporter like domains"/>
    <property type="match status" value="2"/>
</dbReference>
<evidence type="ECO:0000256" key="2">
    <source>
        <dbReference type="ARBA" id="ARBA00022692"/>
    </source>
</evidence>
<evidence type="ECO:0000259" key="6">
    <source>
        <dbReference type="PROSITE" id="PS50850"/>
    </source>
</evidence>
<dbReference type="InterPro" id="IPR011701">
    <property type="entry name" value="MFS"/>
</dbReference>
<evidence type="ECO:0000256" key="1">
    <source>
        <dbReference type="ARBA" id="ARBA00004651"/>
    </source>
</evidence>
<evidence type="ECO:0000256" key="3">
    <source>
        <dbReference type="ARBA" id="ARBA00022989"/>
    </source>
</evidence>
<evidence type="ECO:0000256" key="5">
    <source>
        <dbReference type="SAM" id="Phobius"/>
    </source>
</evidence>
<feature type="transmembrane region" description="Helical" evidence="5">
    <location>
        <begin position="353"/>
        <end position="374"/>
    </location>
</feature>
<keyword evidence="8" id="KW-1185">Reference proteome</keyword>
<dbReference type="GO" id="GO:0022857">
    <property type="term" value="F:transmembrane transporter activity"/>
    <property type="evidence" value="ECO:0007669"/>
    <property type="project" value="InterPro"/>
</dbReference>
<dbReference type="InterPro" id="IPR051788">
    <property type="entry name" value="MFS_Transporter"/>
</dbReference>
<gene>
    <name evidence="7" type="ORF">GCM10010185_30080</name>
</gene>
<feature type="transmembrane region" description="Helical" evidence="5">
    <location>
        <begin position="38"/>
        <end position="57"/>
    </location>
</feature>
<evidence type="ECO:0000256" key="4">
    <source>
        <dbReference type="ARBA" id="ARBA00023136"/>
    </source>
</evidence>
<keyword evidence="3 5" id="KW-1133">Transmembrane helix</keyword>
<proteinExistence type="predicted"/>
<accession>A0A918EEU6</accession>
<dbReference type="EMBL" id="BMRG01000004">
    <property type="protein sequence ID" value="GGP55484.1"/>
    <property type="molecule type" value="Genomic_DNA"/>
</dbReference>
<dbReference type="PANTHER" id="PTHR23514:SF13">
    <property type="entry name" value="INNER MEMBRANE PROTEIN YBJJ"/>
    <property type="match status" value="1"/>
</dbReference>
<reference evidence="7" key="2">
    <citation type="submission" date="2020-09" db="EMBL/GenBank/DDBJ databases">
        <authorList>
            <person name="Sun Q."/>
            <person name="Ohkuma M."/>
        </authorList>
    </citation>
    <scope>NUCLEOTIDE SEQUENCE</scope>
    <source>
        <strain evidence="7">JCM 3313</strain>
    </source>
</reference>
<dbReference type="SUPFAM" id="SSF103473">
    <property type="entry name" value="MFS general substrate transporter"/>
    <property type="match status" value="1"/>
</dbReference>
<keyword evidence="4 5" id="KW-0472">Membrane</keyword>
<comment type="caution">
    <text evidence="7">The sequence shown here is derived from an EMBL/GenBank/DDBJ whole genome shotgun (WGS) entry which is preliminary data.</text>
</comment>
<sequence length="380" mass="37811">MRLRVATTVFFALGGFVFAGWAVRIPAIKDQVAATPGTLGLALFAMTGSAVATMAVTGRLCERFGSRRVAVVASALLALSAVPPTLTRSALALGLALLLFGVAYGAIDVAINSVAVDLVAALRRPVMPSLHAANSLGSLAGAGLGGVLAGHLSPTGHMLLMVPVVLAATAVGGWFLLTRPLPAAHHEQAPVDRPRRLLPRAGTALPLFALIALCAAYSQGALDNWVPLHITDDLGGGQGVAAAGYAIVQGTMTIGRLSGVALLERLGQTRVVVVGGAVASAGALVAALAPDLGVVLVALAATGLGLANIFPVAIARAGALGGPNGVAFASTLGYGGILLAPPTIGFLANGFGLPLAFTLIAVMVGAATVTGYAVRNSAAR</sequence>
<feature type="transmembrane region" description="Helical" evidence="5">
    <location>
        <begin position="92"/>
        <end position="120"/>
    </location>
</feature>
<feature type="domain" description="Major facilitator superfamily (MFS) profile" evidence="6">
    <location>
        <begin position="1"/>
        <end position="379"/>
    </location>
</feature>
<comment type="subcellular location">
    <subcellularLocation>
        <location evidence="1">Cell membrane</location>
        <topology evidence="1">Multi-pass membrane protein</topology>
    </subcellularLocation>
</comment>
<feature type="transmembrane region" description="Helical" evidence="5">
    <location>
        <begin position="295"/>
        <end position="314"/>
    </location>
</feature>
<organism evidence="7 8">
    <name type="scientific">Saccharothrix coeruleofusca</name>
    <dbReference type="NCBI Taxonomy" id="33919"/>
    <lineage>
        <taxon>Bacteria</taxon>
        <taxon>Bacillati</taxon>
        <taxon>Actinomycetota</taxon>
        <taxon>Actinomycetes</taxon>
        <taxon>Pseudonocardiales</taxon>
        <taxon>Pseudonocardiaceae</taxon>
        <taxon>Saccharothrix</taxon>
    </lineage>
</organism>
<feature type="transmembrane region" description="Helical" evidence="5">
    <location>
        <begin position="326"/>
        <end position="347"/>
    </location>
</feature>
<dbReference type="InterPro" id="IPR020846">
    <property type="entry name" value="MFS_dom"/>
</dbReference>
<feature type="transmembrane region" description="Helical" evidence="5">
    <location>
        <begin position="158"/>
        <end position="177"/>
    </location>
</feature>
<keyword evidence="2 5" id="KW-0812">Transmembrane</keyword>
<dbReference type="Proteomes" id="UP000639606">
    <property type="component" value="Unassembled WGS sequence"/>
</dbReference>
<dbReference type="Pfam" id="PF07690">
    <property type="entry name" value="MFS_1"/>
    <property type="match status" value="1"/>
</dbReference>